<proteinExistence type="predicted"/>
<reference evidence="1" key="1">
    <citation type="journal article" date="2021" name="Proc. Natl. Acad. Sci. U.S.A.">
        <title>A Catalog of Tens of Thousands of Viruses from Human Metagenomes Reveals Hidden Associations with Chronic Diseases.</title>
        <authorList>
            <person name="Tisza M.J."/>
            <person name="Buck C.B."/>
        </authorList>
    </citation>
    <scope>NUCLEOTIDE SEQUENCE</scope>
    <source>
        <strain evidence="1">Ctcx61</strain>
    </source>
</reference>
<organism evidence="1">
    <name type="scientific">Siphoviridae sp. ctcx61</name>
    <dbReference type="NCBI Taxonomy" id="2825575"/>
    <lineage>
        <taxon>Viruses</taxon>
        <taxon>Duplodnaviria</taxon>
        <taxon>Heunggongvirae</taxon>
        <taxon>Uroviricota</taxon>
        <taxon>Caudoviricetes</taxon>
    </lineage>
</organism>
<evidence type="ECO:0000313" key="1">
    <source>
        <dbReference type="EMBL" id="DAF86627.1"/>
    </source>
</evidence>
<accession>A0A8S5TWR3</accession>
<sequence>MILIIRMISHIIGFILLFTVTKKNMSLHEYITLLVAVALIW</sequence>
<name>A0A8S5TWR3_9CAUD</name>
<protein>
    <submittedName>
        <fullName evidence="1">Uncharacterized protein</fullName>
    </submittedName>
</protein>
<dbReference type="EMBL" id="BK015949">
    <property type="protein sequence ID" value="DAF86627.1"/>
    <property type="molecule type" value="Genomic_DNA"/>
</dbReference>